<protein>
    <submittedName>
        <fullName evidence="1">Possible Chitin synthase</fullName>
    </submittedName>
</protein>
<dbReference type="Proteomes" id="UP000001423">
    <property type="component" value="Chromosome"/>
</dbReference>
<dbReference type="KEGG" id="pmt:PMT_0169"/>
<dbReference type="AlphaFoldDB" id="Q7TV68"/>
<dbReference type="HOGENOM" id="CLU_2480841_0_0_3"/>
<gene>
    <name evidence="1" type="ordered locus">PMT_0169</name>
</gene>
<accession>Q7TV68</accession>
<dbReference type="EMBL" id="BX548175">
    <property type="protein sequence ID" value="CAE20344.1"/>
    <property type="molecule type" value="Genomic_DNA"/>
</dbReference>
<evidence type="ECO:0000313" key="1">
    <source>
        <dbReference type="EMBL" id="CAE20344.1"/>
    </source>
</evidence>
<name>Q7TV68_PROMM</name>
<proteinExistence type="predicted"/>
<organism evidence="1 2">
    <name type="scientific">Prochlorococcus marinus (strain MIT 9313)</name>
    <dbReference type="NCBI Taxonomy" id="74547"/>
    <lineage>
        <taxon>Bacteria</taxon>
        <taxon>Bacillati</taxon>
        <taxon>Cyanobacteriota</taxon>
        <taxon>Cyanophyceae</taxon>
        <taxon>Synechococcales</taxon>
        <taxon>Prochlorococcaceae</taxon>
        <taxon>Prochlorococcus</taxon>
    </lineage>
</organism>
<sequence>MNHVVRQLILGLVLLKSRFGIVCDNTYFKHLLYQPWLRFLGYAIRPILSAIGQAPGCFSALMGDVTPSLLVLPLITAMALILPMGCL</sequence>
<keyword evidence="2" id="KW-1185">Reference proteome</keyword>
<evidence type="ECO:0000313" key="2">
    <source>
        <dbReference type="Proteomes" id="UP000001423"/>
    </source>
</evidence>
<reference evidence="1 2" key="1">
    <citation type="journal article" date="2003" name="Nature">
        <title>Genome divergence in two Prochlorococcus ecotypes reflects oceanic niche differentiation.</title>
        <authorList>
            <person name="Rocap G."/>
            <person name="Larimer F.W."/>
            <person name="Lamerdin J.E."/>
            <person name="Malfatti S."/>
            <person name="Chain P."/>
            <person name="Ahlgren N.A."/>
            <person name="Arellano A."/>
            <person name="Coleman M."/>
            <person name="Hauser L."/>
            <person name="Hess W.R."/>
            <person name="Johnson Z.I."/>
            <person name="Land M.L."/>
            <person name="Lindell D."/>
            <person name="Post A.F."/>
            <person name="Regala W."/>
            <person name="Shah M."/>
            <person name="Shaw S.L."/>
            <person name="Steglich C."/>
            <person name="Sullivan M.B."/>
            <person name="Ting C.S."/>
            <person name="Tolonen A."/>
            <person name="Webb E.A."/>
            <person name="Zinser E.R."/>
            <person name="Chisholm S.W."/>
        </authorList>
    </citation>
    <scope>NUCLEOTIDE SEQUENCE [LARGE SCALE GENOMIC DNA]</scope>
    <source>
        <strain evidence="2">MIT 9313</strain>
    </source>
</reference>